<name>A0A8G1RQY2_9EURO</name>
<accession>A0A8G1RQY2</accession>
<evidence type="ECO:0000313" key="1">
    <source>
        <dbReference type="EMBL" id="RAK76300.1"/>
    </source>
</evidence>
<organism evidence="1 2">
    <name type="scientific">Aspergillus fijiensis CBS 313.89</name>
    <dbReference type="NCBI Taxonomy" id="1448319"/>
    <lineage>
        <taxon>Eukaryota</taxon>
        <taxon>Fungi</taxon>
        <taxon>Dikarya</taxon>
        <taxon>Ascomycota</taxon>
        <taxon>Pezizomycotina</taxon>
        <taxon>Eurotiomycetes</taxon>
        <taxon>Eurotiomycetidae</taxon>
        <taxon>Eurotiales</taxon>
        <taxon>Aspergillaceae</taxon>
        <taxon>Aspergillus</taxon>
    </lineage>
</organism>
<dbReference type="RefSeq" id="XP_040800310.1">
    <property type="nucleotide sequence ID" value="XM_040944941.1"/>
</dbReference>
<dbReference type="EMBL" id="KZ824650">
    <property type="protein sequence ID" value="RAK76300.1"/>
    <property type="molecule type" value="Genomic_DNA"/>
</dbReference>
<reference evidence="1 2" key="1">
    <citation type="submission" date="2018-02" db="EMBL/GenBank/DDBJ databases">
        <title>The genomes of Aspergillus section Nigri reveals drivers in fungal speciation.</title>
        <authorList>
            <consortium name="DOE Joint Genome Institute"/>
            <person name="Vesth T.C."/>
            <person name="Nybo J."/>
            <person name="Theobald S."/>
            <person name="Brandl J."/>
            <person name="Frisvad J.C."/>
            <person name="Nielsen K.F."/>
            <person name="Lyhne E.K."/>
            <person name="Kogle M.E."/>
            <person name="Kuo A."/>
            <person name="Riley R."/>
            <person name="Clum A."/>
            <person name="Nolan M."/>
            <person name="Lipzen A."/>
            <person name="Salamov A."/>
            <person name="Henrissat B."/>
            <person name="Wiebenga A."/>
            <person name="De vries R.P."/>
            <person name="Grigoriev I.V."/>
            <person name="Mortensen U.H."/>
            <person name="Andersen M.R."/>
            <person name="Baker S.E."/>
        </authorList>
    </citation>
    <scope>NUCLEOTIDE SEQUENCE [LARGE SCALE GENOMIC DNA]</scope>
    <source>
        <strain evidence="1 2">CBS 313.89</strain>
    </source>
</reference>
<dbReference type="VEuPathDB" id="FungiDB:BO72DRAFT_449086"/>
<keyword evidence="2" id="KW-1185">Reference proteome</keyword>
<gene>
    <name evidence="1" type="ORF">BO72DRAFT_449086</name>
</gene>
<dbReference type="AlphaFoldDB" id="A0A8G1RQY2"/>
<sequence>MASVFIGTSWWIGSVDQDTASVKNRISVHTHITRLISTPRSEVYPSISRFSHDVGDEDLHRREHAGETV</sequence>
<protein>
    <submittedName>
        <fullName evidence="1">Uncharacterized protein</fullName>
    </submittedName>
</protein>
<dbReference type="Proteomes" id="UP000249789">
    <property type="component" value="Unassembled WGS sequence"/>
</dbReference>
<dbReference type="GeneID" id="63862274"/>
<evidence type="ECO:0000313" key="2">
    <source>
        <dbReference type="Proteomes" id="UP000249789"/>
    </source>
</evidence>
<proteinExistence type="predicted"/>